<dbReference type="Pfam" id="PF00881">
    <property type="entry name" value="Nitroreductase"/>
    <property type="match status" value="1"/>
</dbReference>
<feature type="binding site" evidence="9">
    <location>
        <position position="45"/>
    </location>
    <ligand>
        <name>FMN</name>
        <dbReference type="ChEBI" id="CHEBI:58210"/>
        <note>ligand shared between dimeric partners</note>
    </ligand>
</feature>
<dbReference type="InterPro" id="IPR052530">
    <property type="entry name" value="NAD(P)H_nitroreductase"/>
</dbReference>
<feature type="binding site" evidence="9">
    <location>
        <position position="41"/>
    </location>
    <ligand>
        <name>FMN</name>
        <dbReference type="ChEBI" id="CHEBI:58210"/>
        <note>ligand shared between dimeric partners</note>
    </ligand>
</feature>
<dbReference type="SUPFAM" id="SSF55469">
    <property type="entry name" value="FMN-dependent nitroreductase-like"/>
    <property type="match status" value="1"/>
</dbReference>
<keyword evidence="4 8" id="KW-0288">FMN</keyword>
<evidence type="ECO:0000256" key="9">
    <source>
        <dbReference type="PIRSR" id="PIRSR000232-1"/>
    </source>
</evidence>
<dbReference type="PANTHER" id="PTHR43821">
    <property type="entry name" value="NAD(P)H NITROREDUCTASE YDJA-RELATED"/>
    <property type="match status" value="1"/>
</dbReference>
<dbReference type="Proteomes" id="UP000001410">
    <property type="component" value="Chromosome"/>
</dbReference>
<dbReference type="InterPro" id="IPR026021">
    <property type="entry name" value="YdjA-like"/>
</dbReference>
<sequence>MTGVNQMDALELLINRRSASRLAEPAPTGEQLQNILRAGMRAPDHKSMQPWHFFVIEGEGRERFSAVLEQGAIAAGSDNKAINKARNAPFRAPLIITVVAKCEENHKVPRWEQEMSAGCAVMAMQMAAVAQGFGGIWRSGALTESPVVREAFGCREQDKIVGFLYLGTPQLKASTSINVPDPTPFVTYF</sequence>
<accession>A0A0H2V951</accession>
<comment type="subunit">
    <text evidence="2">Homodimer.</text>
</comment>
<proteinExistence type="inferred from homology"/>
<feature type="binding site" description="in other chain" evidence="9">
    <location>
        <begin position="16"/>
        <end position="18"/>
    </location>
    <ligand>
        <name>FMN</name>
        <dbReference type="ChEBI" id="CHEBI:58210"/>
        <note>ligand shared between dimeric partners</note>
    </ligand>
</feature>
<evidence type="ECO:0000256" key="5">
    <source>
        <dbReference type="ARBA" id="ARBA00022857"/>
    </source>
</evidence>
<dbReference type="SMR" id="A0A0H2V951"/>
<dbReference type="InterPro" id="IPR000415">
    <property type="entry name" value="Nitroreductase-like"/>
</dbReference>
<dbReference type="CDD" id="cd02135">
    <property type="entry name" value="YdjA-like"/>
    <property type="match status" value="1"/>
</dbReference>
<dbReference type="eggNOG" id="COG0778">
    <property type="taxonomic scope" value="Bacteria"/>
</dbReference>
<dbReference type="FunFam" id="3.40.109.10:FF:000005">
    <property type="entry name" value="NAD(P)H nitroreductase"/>
    <property type="match status" value="1"/>
</dbReference>
<comment type="cofactor">
    <cofactor evidence="9">
        <name>FMN</name>
        <dbReference type="ChEBI" id="CHEBI:58210"/>
    </cofactor>
    <text evidence="9">Binds 1 FMN per subunit.</text>
</comment>
<evidence type="ECO:0000256" key="8">
    <source>
        <dbReference type="PIRNR" id="PIRNR000232"/>
    </source>
</evidence>
<name>A0A0H2V951_ECOL6</name>
<feature type="binding site" description="in other chain" evidence="9">
    <location>
        <begin position="137"/>
        <end position="139"/>
    </location>
    <ligand>
        <name>FMN</name>
        <dbReference type="ChEBI" id="CHEBI:58210"/>
        <note>ligand shared between dimeric partners</note>
    </ligand>
</feature>
<evidence type="ECO:0000259" key="10">
    <source>
        <dbReference type="Pfam" id="PF00881"/>
    </source>
</evidence>
<dbReference type="Gene3D" id="3.40.109.10">
    <property type="entry name" value="NADH Oxidase"/>
    <property type="match status" value="1"/>
</dbReference>
<keyword evidence="5 8" id="KW-0521">NADP</keyword>
<evidence type="ECO:0000256" key="7">
    <source>
        <dbReference type="ARBA" id="ARBA00023027"/>
    </source>
</evidence>
<evidence type="ECO:0000256" key="4">
    <source>
        <dbReference type="ARBA" id="ARBA00022643"/>
    </source>
</evidence>
<dbReference type="HOGENOM" id="CLU_070764_5_0_6"/>
<dbReference type="KEGG" id="ecc:c2168"/>
<dbReference type="PANTHER" id="PTHR43821:SF1">
    <property type="entry name" value="NAD(P)H NITROREDUCTASE YDJA-RELATED"/>
    <property type="match status" value="1"/>
</dbReference>
<dbReference type="GO" id="GO:0016491">
    <property type="term" value="F:oxidoreductase activity"/>
    <property type="evidence" value="ECO:0007669"/>
    <property type="project" value="UniProtKB-UniRule"/>
</dbReference>
<keyword evidence="7 8" id="KW-0520">NAD</keyword>
<evidence type="ECO:0000256" key="1">
    <source>
        <dbReference type="ARBA" id="ARBA00007118"/>
    </source>
</evidence>
<keyword evidence="12" id="KW-1185">Reference proteome</keyword>
<evidence type="ECO:0000313" key="12">
    <source>
        <dbReference type="Proteomes" id="UP000001410"/>
    </source>
</evidence>
<evidence type="ECO:0000256" key="6">
    <source>
        <dbReference type="ARBA" id="ARBA00023002"/>
    </source>
</evidence>
<keyword evidence="6 8" id="KW-0560">Oxidoreductase</keyword>
<dbReference type="STRING" id="199310.c2168"/>
<organism evidence="11 12">
    <name type="scientific">Escherichia coli O6:H1 (strain CFT073 / ATCC 700928 / UPEC)</name>
    <dbReference type="NCBI Taxonomy" id="199310"/>
    <lineage>
        <taxon>Bacteria</taxon>
        <taxon>Pseudomonadati</taxon>
        <taxon>Pseudomonadota</taxon>
        <taxon>Gammaproteobacteria</taxon>
        <taxon>Enterobacterales</taxon>
        <taxon>Enterobacteriaceae</taxon>
        <taxon>Escherichia</taxon>
    </lineage>
</organism>
<reference evidence="11 12" key="1">
    <citation type="journal article" date="2002" name="Proc. Natl. Acad. Sci. U.S.A.">
        <title>Extensive mosaic structure revealed by the complete genome sequence of uropathogenic Escherichia coli.</title>
        <authorList>
            <person name="Welch R.A."/>
            <person name="Burland V."/>
            <person name="Plunkett G.III."/>
            <person name="Redford P."/>
            <person name="Roesch P."/>
            <person name="Rasko D."/>
            <person name="Buckles E.L."/>
            <person name="Liou S.R."/>
            <person name="Boutin A."/>
            <person name="Hackett J."/>
            <person name="Stroud D."/>
            <person name="Mayhew G.F."/>
            <person name="Rose D.J."/>
            <person name="Zhou S."/>
            <person name="Schwartz D.C."/>
            <person name="Perna N.T."/>
            <person name="Mobley H.L."/>
            <person name="Donnenberg M.S."/>
            <person name="Blattner F.R."/>
        </authorList>
    </citation>
    <scope>NUCLEOTIDE SEQUENCE [LARGE SCALE GENOMIC DNA]</scope>
    <source>
        <strain evidence="12">CFT073 / ATCC 700928 / UPEC</strain>
    </source>
</reference>
<feature type="domain" description="Nitroreductase" evidence="10">
    <location>
        <begin position="15"/>
        <end position="167"/>
    </location>
</feature>
<protein>
    <recommendedName>
        <fullName evidence="8">Putative NAD(P)H nitroreductase</fullName>
        <ecNumber evidence="8">1.-.-.-</ecNumber>
    </recommendedName>
</protein>
<dbReference type="InterPro" id="IPR029479">
    <property type="entry name" value="Nitroreductase"/>
</dbReference>
<evidence type="ECO:0000256" key="2">
    <source>
        <dbReference type="ARBA" id="ARBA00011738"/>
    </source>
</evidence>
<dbReference type="PIRSF" id="PIRSF000232">
    <property type="entry name" value="YdjA"/>
    <property type="match status" value="1"/>
</dbReference>
<dbReference type="EC" id="1.-.-.-" evidence="8"/>
<gene>
    <name evidence="11" type="primary">ydjA</name>
    <name evidence="11" type="ordered locus">c2168</name>
</gene>
<dbReference type="AlphaFoldDB" id="A0A0H2V951"/>
<keyword evidence="3 8" id="KW-0285">Flavoprotein</keyword>
<dbReference type="EMBL" id="AE014075">
    <property type="protein sequence ID" value="AAN80627.1"/>
    <property type="molecule type" value="Genomic_DNA"/>
</dbReference>
<evidence type="ECO:0000313" key="11">
    <source>
        <dbReference type="EMBL" id="AAN80627.1"/>
    </source>
</evidence>
<comment type="similarity">
    <text evidence="1 8">Belongs to the nitroreductase family.</text>
</comment>
<dbReference type="NCBIfam" id="NF008088">
    <property type="entry name" value="PRK10828.1"/>
    <property type="match status" value="1"/>
</dbReference>
<evidence type="ECO:0000256" key="3">
    <source>
        <dbReference type="ARBA" id="ARBA00022630"/>
    </source>
</evidence>